<keyword evidence="5 8" id="KW-0812">Transmembrane</keyword>
<evidence type="ECO:0000256" key="4">
    <source>
        <dbReference type="ARBA" id="ARBA00019078"/>
    </source>
</evidence>
<evidence type="ECO:0000313" key="11">
    <source>
        <dbReference type="Proteomes" id="UP000317730"/>
    </source>
</evidence>
<comment type="function">
    <text evidence="1">May be specifically involved in the processing, transport, and/or maturation of the MADH beta-subunit.</text>
</comment>
<organism evidence="10 11">
    <name type="scientific">Acetobacter peroxydans</name>
    <dbReference type="NCBI Taxonomy" id="104098"/>
    <lineage>
        <taxon>Bacteria</taxon>
        <taxon>Pseudomonadati</taxon>
        <taxon>Pseudomonadota</taxon>
        <taxon>Alphaproteobacteria</taxon>
        <taxon>Acetobacterales</taxon>
        <taxon>Acetobacteraceae</taxon>
        <taxon>Acetobacter</taxon>
    </lineage>
</organism>
<feature type="domain" description="Methylamine utilisation protein MauE" evidence="9">
    <location>
        <begin position="6"/>
        <end position="129"/>
    </location>
</feature>
<feature type="transmembrane region" description="Helical" evidence="8">
    <location>
        <begin position="70"/>
        <end position="89"/>
    </location>
</feature>
<feature type="transmembrane region" description="Helical" evidence="8">
    <location>
        <begin position="43"/>
        <end position="64"/>
    </location>
</feature>
<evidence type="ECO:0000259" key="9">
    <source>
        <dbReference type="Pfam" id="PF07291"/>
    </source>
</evidence>
<evidence type="ECO:0000256" key="5">
    <source>
        <dbReference type="ARBA" id="ARBA00022692"/>
    </source>
</evidence>
<dbReference type="Proteomes" id="UP000317730">
    <property type="component" value="Unassembled WGS sequence"/>
</dbReference>
<feature type="transmembrane region" description="Helical" evidence="8">
    <location>
        <begin position="6"/>
        <end position="22"/>
    </location>
</feature>
<reference evidence="10 11" key="1">
    <citation type="submission" date="2019-06" db="EMBL/GenBank/DDBJ databases">
        <title>Whole genome shotgun sequence of Acetobacter peroxydans NBRC 13755.</title>
        <authorList>
            <person name="Hosoyama A."/>
            <person name="Uohara A."/>
            <person name="Ohji S."/>
            <person name="Ichikawa N."/>
        </authorList>
    </citation>
    <scope>NUCLEOTIDE SEQUENCE [LARGE SCALE GENOMIC DNA]</scope>
    <source>
        <strain evidence="10 11">NBRC 13755</strain>
    </source>
</reference>
<dbReference type="InterPro" id="IPR009908">
    <property type="entry name" value="Methylamine_util_MauE"/>
</dbReference>
<comment type="pathway">
    <text evidence="3">One-carbon metabolism; methylamine degradation.</text>
</comment>
<evidence type="ECO:0000313" key="10">
    <source>
        <dbReference type="EMBL" id="GEB85139.1"/>
    </source>
</evidence>
<proteinExistence type="predicted"/>
<sequence length="177" mass="17688">MEGGTALAAGALGGMMFVAGVAKLRKHDDFLSVVASYRLLPAFMLESFAWGLALCEMVAGILLLSGVGRVGGGLLSAGLFAVFSLAMGMNVARGRTSLSCGCMPGLAGEALSWGLVARTALLMPLALVAAGLPGLALGSGLEGISLPVWGAGCAAGLAVWVIWLALGSLPQNEGLEA</sequence>
<evidence type="ECO:0000256" key="7">
    <source>
        <dbReference type="ARBA" id="ARBA00023136"/>
    </source>
</evidence>
<evidence type="ECO:0000256" key="3">
    <source>
        <dbReference type="ARBA" id="ARBA00004856"/>
    </source>
</evidence>
<keyword evidence="7 8" id="KW-0472">Membrane</keyword>
<accession>A0A4Y3TUE9</accession>
<protein>
    <recommendedName>
        <fullName evidence="4">Methylamine utilization protein MauE</fullName>
    </recommendedName>
</protein>
<evidence type="ECO:0000256" key="2">
    <source>
        <dbReference type="ARBA" id="ARBA00004141"/>
    </source>
</evidence>
<comment type="subcellular location">
    <subcellularLocation>
        <location evidence="2">Membrane</location>
        <topology evidence="2">Multi-pass membrane protein</topology>
    </subcellularLocation>
</comment>
<dbReference type="Pfam" id="PF07291">
    <property type="entry name" value="MauE"/>
    <property type="match status" value="1"/>
</dbReference>
<evidence type="ECO:0000256" key="6">
    <source>
        <dbReference type="ARBA" id="ARBA00022989"/>
    </source>
</evidence>
<evidence type="ECO:0000256" key="8">
    <source>
        <dbReference type="SAM" id="Phobius"/>
    </source>
</evidence>
<name>A0A4Y3TUE9_9PROT</name>
<dbReference type="EMBL" id="BJMV01000003">
    <property type="protein sequence ID" value="GEB85139.1"/>
    <property type="molecule type" value="Genomic_DNA"/>
</dbReference>
<dbReference type="GO" id="GO:0030416">
    <property type="term" value="P:methylamine metabolic process"/>
    <property type="evidence" value="ECO:0007669"/>
    <property type="project" value="InterPro"/>
</dbReference>
<feature type="transmembrane region" description="Helical" evidence="8">
    <location>
        <begin position="110"/>
        <end position="132"/>
    </location>
</feature>
<keyword evidence="11" id="KW-1185">Reference proteome</keyword>
<dbReference type="AlphaFoldDB" id="A0A4Y3TUE9"/>
<keyword evidence="6 8" id="KW-1133">Transmembrane helix</keyword>
<dbReference type="GO" id="GO:0016020">
    <property type="term" value="C:membrane"/>
    <property type="evidence" value="ECO:0007669"/>
    <property type="project" value="UniProtKB-SubCell"/>
</dbReference>
<dbReference type="UniPathway" id="UPA00895"/>
<comment type="caution">
    <text evidence="10">The sequence shown here is derived from an EMBL/GenBank/DDBJ whole genome shotgun (WGS) entry which is preliminary data.</text>
</comment>
<gene>
    <name evidence="10" type="ORF">APE01nite_09360</name>
</gene>
<feature type="transmembrane region" description="Helical" evidence="8">
    <location>
        <begin position="144"/>
        <end position="166"/>
    </location>
</feature>
<evidence type="ECO:0000256" key="1">
    <source>
        <dbReference type="ARBA" id="ARBA00003475"/>
    </source>
</evidence>